<dbReference type="EMBL" id="HBHX01048205">
    <property type="protein sequence ID" value="CAE0127630.1"/>
    <property type="molecule type" value="Transcribed_RNA"/>
</dbReference>
<dbReference type="AlphaFoldDB" id="A0A7S3F565"/>
<sequence>MFLEAVSVRPGGEAWRDRTRSNCGEAHGRSCAEQWAAQRVLAFMPWEVLNVTLDYESRIFLAAEWSLSQIKQQMMMSNPSVVHVPFIKAPRVSETLKALLADVVDGAPWIESDLPACRKLDELCMEREDTLAKFSRAVLVCRLNLTHLTEWSALQAVVCPTFQESRRSTCKRKYWPPQNELECLALDKALKRHSPVDPCGDSYQPLIVRSLCRRHVSNAFWRVITQRYVARDEGLREFRRVGLGDEMPRSMGTYWEAYPRCYYGEAHRPGKTKVSC</sequence>
<reference evidence="1" key="1">
    <citation type="submission" date="2021-01" db="EMBL/GenBank/DDBJ databases">
        <authorList>
            <person name="Corre E."/>
            <person name="Pelletier E."/>
            <person name="Niang G."/>
            <person name="Scheremetjew M."/>
            <person name="Finn R."/>
            <person name="Kale V."/>
            <person name="Holt S."/>
            <person name="Cochrane G."/>
            <person name="Meng A."/>
            <person name="Brown T."/>
            <person name="Cohen L."/>
        </authorList>
    </citation>
    <scope>NUCLEOTIDE SEQUENCE</scope>
    <source>
        <strain evidence="1">CCMP281</strain>
    </source>
</reference>
<protein>
    <submittedName>
        <fullName evidence="1">Uncharacterized protein</fullName>
    </submittedName>
</protein>
<organism evidence="1">
    <name type="scientific">Haptolina ericina</name>
    <dbReference type="NCBI Taxonomy" id="156174"/>
    <lineage>
        <taxon>Eukaryota</taxon>
        <taxon>Haptista</taxon>
        <taxon>Haptophyta</taxon>
        <taxon>Prymnesiophyceae</taxon>
        <taxon>Prymnesiales</taxon>
        <taxon>Prymnesiaceae</taxon>
        <taxon>Haptolina</taxon>
    </lineage>
</organism>
<accession>A0A7S3F565</accession>
<gene>
    <name evidence="1" type="ORF">HERI1096_LOCUS26710</name>
</gene>
<name>A0A7S3F565_9EUKA</name>
<proteinExistence type="predicted"/>
<evidence type="ECO:0000313" key="1">
    <source>
        <dbReference type="EMBL" id="CAE0127630.1"/>
    </source>
</evidence>